<dbReference type="PROSITE" id="PS51257">
    <property type="entry name" value="PROKAR_LIPOPROTEIN"/>
    <property type="match status" value="1"/>
</dbReference>
<sequence>MTPFGSKRLVQAAAVLGSITLLAGCSGGGSDADTAASAASAVSSAASAASSAVNSAADEAASAADEAASAAAGAASAAQEAGNEAAEITDEAWREALDQADRTIQASASTAIWESETNVSIAGDCDSLNVGGSDNTIVAEGVGTLTVGGSGNTIYVKNPVTINLLGSENTIVWSGEEQPSISEAGADNTVRQAS</sequence>
<evidence type="ECO:0000313" key="3">
    <source>
        <dbReference type="Proteomes" id="UP000265962"/>
    </source>
</evidence>
<dbReference type="InterPro" id="IPR021417">
    <property type="entry name" value="DUF3060"/>
</dbReference>
<evidence type="ECO:0008006" key="4">
    <source>
        <dbReference type="Google" id="ProtNLM"/>
    </source>
</evidence>
<reference evidence="3" key="1">
    <citation type="submission" date="2018-02" db="EMBL/GenBank/DDBJ databases">
        <authorList>
            <person name="Hornung B."/>
        </authorList>
    </citation>
    <scope>NUCLEOTIDE SEQUENCE [LARGE SCALE GENOMIC DNA]</scope>
</reference>
<name>A0A375HY48_9ACTN</name>
<dbReference type="Proteomes" id="UP000265962">
    <property type="component" value="Unassembled WGS sequence"/>
</dbReference>
<evidence type="ECO:0000256" key="1">
    <source>
        <dbReference type="SAM" id="SignalP"/>
    </source>
</evidence>
<proteinExistence type="predicted"/>
<dbReference type="EMBL" id="OMOH01000001">
    <property type="protein sequence ID" value="SPF67378.1"/>
    <property type="molecule type" value="Genomic_DNA"/>
</dbReference>
<keyword evidence="3" id="KW-1185">Reference proteome</keyword>
<protein>
    <recommendedName>
        <fullName evidence="4">DUF3060 domain-containing protein</fullName>
    </recommendedName>
</protein>
<organism evidence="2 3">
    <name type="scientific">Propionibacterium ruminifibrarum</name>
    <dbReference type="NCBI Taxonomy" id="1962131"/>
    <lineage>
        <taxon>Bacteria</taxon>
        <taxon>Bacillati</taxon>
        <taxon>Actinomycetota</taxon>
        <taxon>Actinomycetes</taxon>
        <taxon>Propionibacteriales</taxon>
        <taxon>Propionibacteriaceae</taxon>
        <taxon>Propionibacterium</taxon>
    </lineage>
</organism>
<dbReference type="Pfam" id="PF11259">
    <property type="entry name" value="DUF3060"/>
    <property type="match status" value="1"/>
</dbReference>
<feature type="signal peptide" evidence="1">
    <location>
        <begin position="1"/>
        <end position="23"/>
    </location>
</feature>
<keyword evidence="1" id="KW-0732">Signal</keyword>
<gene>
    <name evidence="2" type="ORF">PROPJV5_0394</name>
</gene>
<dbReference type="RefSeq" id="WP_182858527.1">
    <property type="nucleotide sequence ID" value="NZ_OMOH01000001.1"/>
</dbReference>
<accession>A0A375HY48</accession>
<dbReference type="AlphaFoldDB" id="A0A375HY48"/>
<feature type="chain" id="PRO_5038960446" description="DUF3060 domain-containing protein" evidence="1">
    <location>
        <begin position="24"/>
        <end position="194"/>
    </location>
</feature>
<evidence type="ECO:0000313" key="2">
    <source>
        <dbReference type="EMBL" id="SPF67378.1"/>
    </source>
</evidence>